<evidence type="ECO:0000259" key="1">
    <source>
        <dbReference type="Pfam" id="PF20579"/>
    </source>
</evidence>
<accession>A0AAW7Q0P6</accession>
<feature type="domain" description="LapA adhesin" evidence="1">
    <location>
        <begin position="1"/>
        <end position="74"/>
    </location>
</feature>
<reference evidence="2" key="2">
    <citation type="journal article" date="2023" name="Microorganisms">
        <title>Genomic Characterization of Arcobacter butzleri Strains Isolated from Various Sources in Lithuania.</title>
        <authorList>
            <person name="Uljanovas D."/>
            <person name="Golz G."/>
            <person name="Fleischmann S."/>
            <person name="Kudirkiene E."/>
            <person name="Kasetiene N."/>
            <person name="Grineviciene A."/>
            <person name="Tamuleviciene E."/>
            <person name="Aksomaitiene J."/>
            <person name="Alter T."/>
            <person name="Malakauskas M."/>
        </authorList>
    </citation>
    <scope>NUCLEOTIDE SEQUENCE</scope>
    <source>
        <strain evidence="2">RCM69</strain>
    </source>
</reference>
<dbReference type="Proteomes" id="UP001170288">
    <property type="component" value="Unassembled WGS sequence"/>
</dbReference>
<feature type="non-terminal residue" evidence="2">
    <location>
        <position position="1"/>
    </location>
</feature>
<gene>
    <name evidence="2" type="ORF">O8C76_10495</name>
</gene>
<comment type="caution">
    <text evidence="2">The sequence shown here is derived from an EMBL/GenBank/DDBJ whole genome shotgun (WGS) entry which is preliminary data.</text>
</comment>
<name>A0AAW7Q0P6_9BACT</name>
<evidence type="ECO:0000313" key="2">
    <source>
        <dbReference type="EMBL" id="MDN5071449.1"/>
    </source>
</evidence>
<evidence type="ECO:0000313" key="3">
    <source>
        <dbReference type="Proteomes" id="UP001170288"/>
    </source>
</evidence>
<sequence>TAKVDNAPETDLVITLNNGEQITIKAGDLSGTVTFKNVYADDVYKQGDRALDLSISNTTGGNYEEIDTSSTKTIIVKDDKDVTKVSITTTKKISYEIENIEANKTTDKTGQVGKLSYYLGERHDEYKVYTTSFYDENGVYTNKVPTEILEKLPKISISLLENEIKDENGKKYYSLVVDILDRPIDEKVLINLDNGNIIVFEVGETTKTIKIYDESLTKNIKEDVYSSGVSLGKAVSIKYESMKYYVREYNGTLSVREDMEIDTTQVNLTSEIVGDKIVFTVTTSNPPYYKDKNDEWVARLKINGVFLKNYQIILDKDGKGTLALDIDSITKNGKIDTTVSLSNFNPKGYIGFEDITYGNSNVSINKEVTYEIETSNIPDPTKYDFINTFPTATVEVQKDSTKETYTINLDKNGKGTLTLDTTNLAKEPIFKVVEVNGNFESVDLFNINHKENQTEIIGKTTTITPTKIELTGSEVIEGENITVTATVDNAPQTDLVITLSNNEIITIKAGELTGTIAFKNPYADDIYKQGDRALDISISKTTGGEYKILDTNAKAKVIVKDDADVTNVSVSKIIIPETIDIESSSKTTQNTGKSDEAYFSKWKNNKPSLALNKFKPTGQNVVNDEDLTVKDFYIKDGEVKRDSLGNMFVEIVLVLKNPAKYDMEFSVDQKSYFTIKAGETTGTTKYDYFAKNVPDDVYKQGATFVNFGIDLEKVDGKQIVLRDYFNTNVSKTLIDNEIINFEAEFKGDGYIDTTTANLDYKDNLDGTVTIKIELSNPTKLMSDVYYGYIDVLINGKIERIELSKEQEYFLTVDKQFKDGKFNVGIQKVFSMYEDVSHASTITIEEGYQKFEIETSNIPDPTKYDFVNTFPTAKIEVEKDSTKETYTINLDKNGKGAITLDTTGLTKEPIIKVVEVDGNFEEINVFDKKSLNLNMNFEDDNIDLSNLSAIIEDNQLNLKNGVENKLLNISLEDVLKLAPEKSITIHGDEFDKVSFKNTLASDGTQNNWSKTAGTGTDSGYDVYTNSGDELLKVKVEQPISDGITS</sequence>
<dbReference type="InterPro" id="IPR046779">
    <property type="entry name" value="LapA_adhesin_dom"/>
</dbReference>
<feature type="domain" description="LapA adhesin" evidence="1">
    <location>
        <begin position="466"/>
        <end position="560"/>
    </location>
</feature>
<dbReference type="EMBL" id="JAPZCX010000020">
    <property type="protein sequence ID" value="MDN5071449.1"/>
    <property type="molecule type" value="Genomic_DNA"/>
</dbReference>
<organism evidence="2 3">
    <name type="scientific">Aliarcobacter butzleri</name>
    <dbReference type="NCBI Taxonomy" id="28197"/>
    <lineage>
        <taxon>Bacteria</taxon>
        <taxon>Pseudomonadati</taxon>
        <taxon>Campylobacterota</taxon>
        <taxon>Epsilonproteobacteria</taxon>
        <taxon>Campylobacterales</taxon>
        <taxon>Arcobacteraceae</taxon>
        <taxon>Aliarcobacter</taxon>
    </lineage>
</organism>
<protein>
    <recommendedName>
        <fullName evidence="1">LapA adhesin domain-containing protein</fullName>
    </recommendedName>
</protein>
<proteinExistence type="predicted"/>
<reference evidence="2" key="1">
    <citation type="submission" date="2022-12" db="EMBL/GenBank/DDBJ databases">
        <authorList>
            <person name="Uljanovas D."/>
        </authorList>
    </citation>
    <scope>NUCLEOTIDE SEQUENCE</scope>
    <source>
        <strain evidence="2">RCM69</strain>
    </source>
</reference>
<dbReference type="RefSeq" id="WP_301372592.1">
    <property type="nucleotide sequence ID" value="NZ_JAPZCX010000020.1"/>
</dbReference>
<dbReference type="Pfam" id="PF20579">
    <property type="entry name" value="LapA"/>
    <property type="match status" value="2"/>
</dbReference>
<dbReference type="AlphaFoldDB" id="A0AAW7Q0P6"/>